<dbReference type="Proteomes" id="UP001163828">
    <property type="component" value="Unassembled WGS sequence"/>
</dbReference>
<dbReference type="CDD" id="cd00303">
    <property type="entry name" value="retropepsin_like"/>
    <property type="match status" value="1"/>
</dbReference>
<evidence type="ECO:0000313" key="1">
    <source>
        <dbReference type="EMBL" id="KAJ3998393.1"/>
    </source>
</evidence>
<gene>
    <name evidence="1" type="ORF">F5050DRAFT_1567300</name>
</gene>
<proteinExistence type="predicted"/>
<evidence type="ECO:0000313" key="2">
    <source>
        <dbReference type="Proteomes" id="UP001163828"/>
    </source>
</evidence>
<dbReference type="EMBL" id="MU790560">
    <property type="protein sequence ID" value="KAJ3998393.1"/>
    <property type="molecule type" value="Genomic_DNA"/>
</dbReference>
<feature type="non-terminal residue" evidence="1">
    <location>
        <position position="1"/>
    </location>
</feature>
<dbReference type="Gene3D" id="2.40.70.10">
    <property type="entry name" value="Acid Proteases"/>
    <property type="match status" value="1"/>
</dbReference>
<keyword evidence="2" id="KW-1185">Reference proteome</keyword>
<sequence>INGEPARALIDTGSLGDIILSKLADQLNVQKSVLATPLLLQLAIQGSQSKINYETHVKLEYQQISEN</sequence>
<protein>
    <recommendedName>
        <fullName evidence="3">Peptidase A2 domain-containing protein</fullName>
    </recommendedName>
</protein>
<accession>A0ABQ8QIT1</accession>
<reference evidence="1" key="1">
    <citation type="submission" date="2022-08" db="EMBL/GenBank/DDBJ databases">
        <authorList>
            <consortium name="DOE Joint Genome Institute"/>
            <person name="Min B."/>
            <person name="Riley R."/>
            <person name="Sierra-Patev S."/>
            <person name="Naranjo-Ortiz M."/>
            <person name="Looney B."/>
            <person name="Konkel Z."/>
            <person name="Slot J.C."/>
            <person name="Sakamoto Y."/>
            <person name="Steenwyk J.L."/>
            <person name="Rokas A."/>
            <person name="Carro J."/>
            <person name="Camarero S."/>
            <person name="Ferreira P."/>
            <person name="Molpeceres G."/>
            <person name="Ruiz-Duenas F.J."/>
            <person name="Serrano A."/>
            <person name="Henrissat B."/>
            <person name="Drula E."/>
            <person name="Hughes K.W."/>
            <person name="Mata J.L."/>
            <person name="Ishikawa N.K."/>
            <person name="Vargas-Isla R."/>
            <person name="Ushijima S."/>
            <person name="Smith C.A."/>
            <person name="Ahrendt S."/>
            <person name="Andreopoulos W."/>
            <person name="He G."/>
            <person name="Labutti K."/>
            <person name="Lipzen A."/>
            <person name="Ng V."/>
            <person name="Sandor L."/>
            <person name="Barry K."/>
            <person name="Martinez A.T."/>
            <person name="Xiao Y."/>
            <person name="Gibbons J.G."/>
            <person name="Terashima K."/>
            <person name="Hibbett D.S."/>
            <person name="Grigoriev I.V."/>
        </authorList>
    </citation>
    <scope>NUCLEOTIDE SEQUENCE</scope>
    <source>
        <strain evidence="1">TFB10827</strain>
    </source>
</reference>
<dbReference type="InterPro" id="IPR021109">
    <property type="entry name" value="Peptidase_aspartic_dom_sf"/>
</dbReference>
<organism evidence="1 2">
    <name type="scientific">Lentinula boryana</name>
    <dbReference type="NCBI Taxonomy" id="40481"/>
    <lineage>
        <taxon>Eukaryota</taxon>
        <taxon>Fungi</taxon>
        <taxon>Dikarya</taxon>
        <taxon>Basidiomycota</taxon>
        <taxon>Agaricomycotina</taxon>
        <taxon>Agaricomycetes</taxon>
        <taxon>Agaricomycetidae</taxon>
        <taxon>Agaricales</taxon>
        <taxon>Marasmiineae</taxon>
        <taxon>Omphalotaceae</taxon>
        <taxon>Lentinula</taxon>
    </lineage>
</organism>
<comment type="caution">
    <text evidence="1">The sequence shown here is derived from an EMBL/GenBank/DDBJ whole genome shotgun (WGS) entry which is preliminary data.</text>
</comment>
<name>A0ABQ8QIT1_9AGAR</name>
<evidence type="ECO:0008006" key="3">
    <source>
        <dbReference type="Google" id="ProtNLM"/>
    </source>
</evidence>